<gene>
    <name evidence="3" type="ORF">QBE54_04520</name>
</gene>
<dbReference type="Gene3D" id="3.90.550.10">
    <property type="entry name" value="Spore Coat Polysaccharide Biosynthesis Protein SpsA, Chain A"/>
    <property type="match status" value="1"/>
</dbReference>
<keyword evidence="1" id="KW-0808">Transferase</keyword>
<dbReference type="PANTHER" id="PTHR19136:SF81">
    <property type="entry name" value="MOLYBDENUM COFACTOR GUANYLYLTRANSFERASE"/>
    <property type="match status" value="1"/>
</dbReference>
<dbReference type="InterPro" id="IPR029044">
    <property type="entry name" value="Nucleotide-diphossugar_trans"/>
</dbReference>
<reference evidence="3 4" key="1">
    <citation type="submission" date="2023-03" db="EMBL/GenBank/DDBJ databases">
        <title>Novel Species.</title>
        <authorList>
            <person name="Ma S."/>
        </authorList>
    </citation>
    <scope>NUCLEOTIDE SEQUENCE [LARGE SCALE GENOMIC DNA]</scope>
    <source>
        <strain evidence="3 4">B11</strain>
    </source>
</reference>
<evidence type="ECO:0000256" key="1">
    <source>
        <dbReference type="ARBA" id="ARBA00022679"/>
    </source>
</evidence>
<proteinExistence type="predicted"/>
<dbReference type="RefSeq" id="WP_369019161.1">
    <property type="nucleotide sequence ID" value="NZ_CP121689.1"/>
</dbReference>
<dbReference type="PANTHER" id="PTHR19136">
    <property type="entry name" value="MOLYBDENUM COFACTOR GUANYLYLTRANSFERASE"/>
    <property type="match status" value="1"/>
</dbReference>
<evidence type="ECO:0000313" key="4">
    <source>
        <dbReference type="Proteomes" id="UP001461341"/>
    </source>
</evidence>
<organism evidence="3 4">
    <name type="scientific">Thermatribacter velox</name>
    <dbReference type="NCBI Taxonomy" id="3039681"/>
    <lineage>
        <taxon>Bacteria</taxon>
        <taxon>Pseudomonadati</taxon>
        <taxon>Atribacterota</taxon>
        <taxon>Atribacteria</taxon>
        <taxon>Atribacterales</taxon>
        <taxon>Thermatribacteraceae</taxon>
        <taxon>Thermatribacter</taxon>
    </lineage>
</organism>
<evidence type="ECO:0000313" key="3">
    <source>
        <dbReference type="EMBL" id="WZL76995.1"/>
    </source>
</evidence>
<dbReference type="Proteomes" id="UP001461341">
    <property type="component" value="Chromosome"/>
</dbReference>
<sequence length="251" mass="28628">MADALILAGGGEREIEKKFGVRNRALLVIEDRFMIEYVIEALRSVSSINRVVVVGPVREFQSRIGKLVDAVVAPGDNPFQSALQGLEFLRTQEKVLVASCDIPLIKGEMIEDFFLRCSKKEADFYYPIIREESYVKKFGKSRRTFAALRDGRFTGGNILYLDPGIFEKKRDLVEKIVESRKNPLTIARLLGLTIIVKYLLRMLTVEEIEKRVEKVTGIRGKAIITPYPEIGFDVDRAEHVEMVKEFLKKRS</sequence>
<dbReference type="SUPFAM" id="SSF53448">
    <property type="entry name" value="Nucleotide-diphospho-sugar transferases"/>
    <property type="match status" value="1"/>
</dbReference>
<feature type="domain" description="MobA-like NTP transferase" evidence="2">
    <location>
        <begin position="4"/>
        <end position="149"/>
    </location>
</feature>
<protein>
    <submittedName>
        <fullName evidence="3">Nucleotidyltransferase family protein</fullName>
    </submittedName>
</protein>
<dbReference type="Pfam" id="PF12804">
    <property type="entry name" value="NTP_transf_3"/>
    <property type="match status" value="1"/>
</dbReference>
<evidence type="ECO:0000259" key="2">
    <source>
        <dbReference type="Pfam" id="PF12804"/>
    </source>
</evidence>
<name>A0ABZ2YDC1_9BACT</name>
<keyword evidence="4" id="KW-1185">Reference proteome</keyword>
<accession>A0ABZ2YDC1</accession>
<dbReference type="EMBL" id="CP121689">
    <property type="protein sequence ID" value="WZL76995.1"/>
    <property type="molecule type" value="Genomic_DNA"/>
</dbReference>
<dbReference type="InterPro" id="IPR025877">
    <property type="entry name" value="MobA-like_NTP_Trfase"/>
</dbReference>